<feature type="non-terminal residue" evidence="2">
    <location>
        <position position="83"/>
    </location>
</feature>
<protein>
    <submittedName>
        <fullName evidence="2">LysR family transcriptional regulator</fullName>
    </submittedName>
</protein>
<comment type="caution">
    <text evidence="2">The sequence shown here is derived from an EMBL/GenBank/DDBJ whole genome shotgun (WGS) entry which is preliminary data.</text>
</comment>
<dbReference type="InterPro" id="IPR005119">
    <property type="entry name" value="LysR_subst-bd"/>
</dbReference>
<dbReference type="AlphaFoldDB" id="A0ABD5DY96"/>
<evidence type="ECO:0000259" key="1">
    <source>
        <dbReference type="Pfam" id="PF03466"/>
    </source>
</evidence>
<sequence length="83" mass="9123">ISGNEVKEVAVSNNIHMIRTLIKEQMGIGILCRLDILDEIESGQLAFVPLTDPQLKPFTLALCVSPARQLSLAASMMLNQLEM</sequence>
<proteinExistence type="predicted"/>
<organism evidence="2">
    <name type="scientific">Acinetobacter baumannii</name>
    <dbReference type="NCBI Taxonomy" id="470"/>
    <lineage>
        <taxon>Bacteria</taxon>
        <taxon>Pseudomonadati</taxon>
        <taxon>Pseudomonadota</taxon>
        <taxon>Gammaproteobacteria</taxon>
        <taxon>Moraxellales</taxon>
        <taxon>Moraxellaceae</taxon>
        <taxon>Acinetobacter</taxon>
        <taxon>Acinetobacter calcoaceticus/baumannii complex</taxon>
    </lineage>
</organism>
<name>A0ABD5DY96_ACIBA</name>
<reference evidence="2" key="1">
    <citation type="submission" date="2019-07" db="EMBL/GenBank/DDBJ databases">
        <title>Biological characteristics of mucoid Acinetobacter baumannii from a general hospital in China.</title>
        <authorList>
            <person name="Hua X."/>
            <person name="Yu Y."/>
        </authorList>
    </citation>
    <scope>NUCLEOTIDE SEQUENCE</scope>
    <source>
        <strain evidence="2">N8</strain>
    </source>
</reference>
<dbReference type="EMBL" id="VMAF01001320">
    <property type="protein sequence ID" value="MDR8434345.1"/>
    <property type="molecule type" value="Genomic_DNA"/>
</dbReference>
<gene>
    <name evidence="2" type="ORF">FPK63_25265</name>
</gene>
<dbReference type="Gene3D" id="3.40.190.10">
    <property type="entry name" value="Periplasmic binding protein-like II"/>
    <property type="match status" value="2"/>
</dbReference>
<evidence type="ECO:0000313" key="2">
    <source>
        <dbReference type="EMBL" id="MDR8434345.1"/>
    </source>
</evidence>
<feature type="domain" description="LysR substrate-binding" evidence="1">
    <location>
        <begin position="6"/>
        <end position="81"/>
    </location>
</feature>
<dbReference type="SUPFAM" id="SSF53850">
    <property type="entry name" value="Periplasmic binding protein-like II"/>
    <property type="match status" value="1"/>
</dbReference>
<dbReference type="Pfam" id="PF03466">
    <property type="entry name" value="LysR_substrate"/>
    <property type="match status" value="1"/>
</dbReference>
<accession>A0ABD5DY96</accession>
<feature type="non-terminal residue" evidence="2">
    <location>
        <position position="1"/>
    </location>
</feature>